<evidence type="ECO:0000256" key="1">
    <source>
        <dbReference type="SAM" id="MobiDB-lite"/>
    </source>
</evidence>
<gene>
    <name evidence="2" type="ORF">HPB51_015714</name>
</gene>
<evidence type="ECO:0000313" key="2">
    <source>
        <dbReference type="EMBL" id="KAH8033725.1"/>
    </source>
</evidence>
<proteinExistence type="predicted"/>
<dbReference type="AlphaFoldDB" id="A0A9J6EHV9"/>
<keyword evidence="3" id="KW-1185">Reference proteome</keyword>
<comment type="caution">
    <text evidence="2">The sequence shown here is derived from an EMBL/GenBank/DDBJ whole genome shotgun (WGS) entry which is preliminary data.</text>
</comment>
<reference evidence="2" key="2">
    <citation type="submission" date="2021-09" db="EMBL/GenBank/DDBJ databases">
        <authorList>
            <person name="Jia N."/>
            <person name="Wang J."/>
            <person name="Shi W."/>
            <person name="Du L."/>
            <person name="Sun Y."/>
            <person name="Zhan W."/>
            <person name="Jiang J."/>
            <person name="Wang Q."/>
            <person name="Zhang B."/>
            <person name="Ji P."/>
            <person name="Sakyi L.B."/>
            <person name="Cui X."/>
            <person name="Yuan T."/>
            <person name="Jiang B."/>
            <person name="Yang W."/>
            <person name="Lam T.T.-Y."/>
            <person name="Chang Q."/>
            <person name="Ding S."/>
            <person name="Wang X."/>
            <person name="Zhu J."/>
            <person name="Ruan X."/>
            <person name="Zhao L."/>
            <person name="Wei J."/>
            <person name="Que T."/>
            <person name="Du C."/>
            <person name="Cheng J."/>
            <person name="Dai P."/>
            <person name="Han X."/>
            <person name="Huang E."/>
            <person name="Gao Y."/>
            <person name="Liu J."/>
            <person name="Shao H."/>
            <person name="Ye R."/>
            <person name="Li L."/>
            <person name="Wei W."/>
            <person name="Wang X."/>
            <person name="Wang C."/>
            <person name="Huo Q."/>
            <person name="Li W."/>
            <person name="Guo W."/>
            <person name="Chen H."/>
            <person name="Chen S."/>
            <person name="Zhou L."/>
            <person name="Zhou L."/>
            <person name="Ni X."/>
            <person name="Tian J."/>
            <person name="Zhou Y."/>
            <person name="Sheng Y."/>
            <person name="Liu T."/>
            <person name="Pan Y."/>
            <person name="Xia L."/>
            <person name="Li J."/>
            <person name="Zhao F."/>
            <person name="Cao W."/>
        </authorList>
    </citation>
    <scope>NUCLEOTIDE SEQUENCE</scope>
    <source>
        <strain evidence="2">Rmic-2018</strain>
        <tissue evidence="2">Larvae</tissue>
    </source>
</reference>
<feature type="region of interest" description="Disordered" evidence="1">
    <location>
        <begin position="31"/>
        <end position="60"/>
    </location>
</feature>
<feature type="compositionally biased region" description="Basic and acidic residues" evidence="1">
    <location>
        <begin position="31"/>
        <end position="42"/>
    </location>
</feature>
<evidence type="ECO:0000313" key="3">
    <source>
        <dbReference type="Proteomes" id="UP000821866"/>
    </source>
</evidence>
<protein>
    <submittedName>
        <fullName evidence="2">Uncharacterized protein</fullName>
    </submittedName>
</protein>
<dbReference type="EMBL" id="JABSTU010000004">
    <property type="protein sequence ID" value="KAH8033725.1"/>
    <property type="molecule type" value="Genomic_DNA"/>
</dbReference>
<dbReference type="InterPro" id="IPR011990">
    <property type="entry name" value="TPR-like_helical_dom_sf"/>
</dbReference>
<name>A0A9J6EHV9_RHIMP</name>
<sequence length="294" mass="34006">MEVTFEGTEMTPEELRTADWITKVRKHVNDLRDSARGDRQGRQDGNAWAESEAEPGEDSKMAAANAAYKKLGRKIAERYIASYYRDQRALYHCTPGLRKLGEYEEAARKQRRAFLLRQNLADPRALYRCAVELRELGEYEETTRMQRRAFDLGLDQVQARVLYHCALRLPHLDPRVFYRCAVGLSEIGEYEKAGCKQGRALSLKRHLELVVNEFLLLEHDDIIKLTRNQNMQRPQLFHSDGIVMEEARVLGSAVASCSYILRLNLAYARVLHCCAVGQREPWKHEDAVHMQRRT</sequence>
<dbReference type="SUPFAM" id="SSF48452">
    <property type="entry name" value="TPR-like"/>
    <property type="match status" value="1"/>
</dbReference>
<accession>A0A9J6EHV9</accession>
<organism evidence="2 3">
    <name type="scientific">Rhipicephalus microplus</name>
    <name type="common">Cattle tick</name>
    <name type="synonym">Boophilus microplus</name>
    <dbReference type="NCBI Taxonomy" id="6941"/>
    <lineage>
        <taxon>Eukaryota</taxon>
        <taxon>Metazoa</taxon>
        <taxon>Ecdysozoa</taxon>
        <taxon>Arthropoda</taxon>
        <taxon>Chelicerata</taxon>
        <taxon>Arachnida</taxon>
        <taxon>Acari</taxon>
        <taxon>Parasitiformes</taxon>
        <taxon>Ixodida</taxon>
        <taxon>Ixodoidea</taxon>
        <taxon>Ixodidae</taxon>
        <taxon>Rhipicephalinae</taxon>
        <taxon>Rhipicephalus</taxon>
        <taxon>Boophilus</taxon>
    </lineage>
</organism>
<dbReference type="Proteomes" id="UP000821866">
    <property type="component" value="Chromosome 2"/>
</dbReference>
<reference evidence="2" key="1">
    <citation type="journal article" date="2020" name="Cell">
        <title>Large-Scale Comparative Analyses of Tick Genomes Elucidate Their Genetic Diversity and Vector Capacities.</title>
        <authorList>
            <consortium name="Tick Genome and Microbiome Consortium (TIGMIC)"/>
            <person name="Jia N."/>
            <person name="Wang J."/>
            <person name="Shi W."/>
            <person name="Du L."/>
            <person name="Sun Y."/>
            <person name="Zhan W."/>
            <person name="Jiang J.F."/>
            <person name="Wang Q."/>
            <person name="Zhang B."/>
            <person name="Ji P."/>
            <person name="Bell-Sakyi L."/>
            <person name="Cui X.M."/>
            <person name="Yuan T.T."/>
            <person name="Jiang B.G."/>
            <person name="Yang W.F."/>
            <person name="Lam T.T."/>
            <person name="Chang Q.C."/>
            <person name="Ding S.J."/>
            <person name="Wang X.J."/>
            <person name="Zhu J.G."/>
            <person name="Ruan X.D."/>
            <person name="Zhao L."/>
            <person name="Wei J.T."/>
            <person name="Ye R.Z."/>
            <person name="Que T.C."/>
            <person name="Du C.H."/>
            <person name="Zhou Y.H."/>
            <person name="Cheng J.X."/>
            <person name="Dai P.F."/>
            <person name="Guo W.B."/>
            <person name="Han X.H."/>
            <person name="Huang E.J."/>
            <person name="Li L.F."/>
            <person name="Wei W."/>
            <person name="Gao Y.C."/>
            <person name="Liu J.Z."/>
            <person name="Shao H.Z."/>
            <person name="Wang X."/>
            <person name="Wang C.C."/>
            <person name="Yang T.C."/>
            <person name="Huo Q.B."/>
            <person name="Li W."/>
            <person name="Chen H.Y."/>
            <person name="Chen S.E."/>
            <person name="Zhou L.G."/>
            <person name="Ni X.B."/>
            <person name="Tian J.H."/>
            <person name="Sheng Y."/>
            <person name="Liu T."/>
            <person name="Pan Y.S."/>
            <person name="Xia L.Y."/>
            <person name="Li J."/>
            <person name="Zhao F."/>
            <person name="Cao W.C."/>
        </authorList>
    </citation>
    <scope>NUCLEOTIDE SEQUENCE</scope>
    <source>
        <strain evidence="2">Rmic-2018</strain>
    </source>
</reference>
<dbReference type="Gene3D" id="1.25.40.10">
    <property type="entry name" value="Tetratricopeptide repeat domain"/>
    <property type="match status" value="1"/>
</dbReference>